<evidence type="ECO:0000256" key="3">
    <source>
        <dbReference type="ARBA" id="ARBA00022448"/>
    </source>
</evidence>
<keyword evidence="5 12" id="KW-0349">Heme</keyword>
<accession>A0A345XX03</accession>
<dbReference type="GO" id="GO:0019646">
    <property type="term" value="P:aerobic electron transport chain"/>
    <property type="evidence" value="ECO:0007669"/>
    <property type="project" value="InterPro"/>
</dbReference>
<keyword evidence="4 12" id="KW-1003">Cell membrane</keyword>
<keyword evidence="7 12" id="KW-0479">Metal-binding</keyword>
<feature type="transmembrane region" description="Helical" evidence="12">
    <location>
        <begin position="413"/>
        <end position="434"/>
    </location>
</feature>
<evidence type="ECO:0000256" key="11">
    <source>
        <dbReference type="ARBA" id="ARBA00023136"/>
    </source>
</evidence>
<feature type="transmembrane region" description="Helical" evidence="12">
    <location>
        <begin position="152"/>
        <end position="171"/>
    </location>
</feature>
<feature type="transmembrane region" description="Helical" evidence="12">
    <location>
        <begin position="78"/>
        <end position="96"/>
    </location>
</feature>
<sequence>MACECELIHKQHARAEGDHPVDHLALAPETLARWQFGITTVYHFLFVPLTISLAALTAVLETAWVRTGKDTYLRATKFWGKLFLINIAMGVVTGIVQEFQFGMNWSDYSRFVGDVFGAPLAFEALIAFFFESTFIGLWIFGWDKLPKRIHLACIWTVSVGTVLSAYFILAANSWMQHPVGYRIDKASGRAELTDFWAVLTQDTTLVVVFHTLTAAFVAGGAFMVGISAYHLLRRKHVAVMRTSLRLGLVTLVAAGALTAVSGDQLSKVMFKQQPMKMAAAEALWDSESPAPFSIFAYGDVEKGHNTVAVQVPGLLSFLADGNFDSEVPGINDVNEAEQRAYGPGDYRPNIPVAYWGFRWMIGFGMTSVALGAAGLWLTRRKLWLADRLRTGADEVPRLALTKHRELGPTLTTWYWRVSFLTLTFPLIASSWGWIFTEMGRQPWVVYGVLRTRDAVSPGVTQAEVIISMSVFTLLYAVLAVIEVRLLAKYVKAGPPELTDADRNPPTRIGGPPGSGTDADADAEADDADRPMAFSY</sequence>
<feature type="transmembrane region" description="Helical" evidence="12">
    <location>
        <begin position="244"/>
        <end position="262"/>
    </location>
</feature>
<keyword evidence="3 12" id="KW-0813">Transport</keyword>
<dbReference type="GO" id="GO:0046872">
    <property type="term" value="F:metal ion binding"/>
    <property type="evidence" value="ECO:0007669"/>
    <property type="project" value="UniProtKB-UniRule"/>
</dbReference>
<dbReference type="PIRSF" id="PIRSF006446">
    <property type="entry name" value="Cyt_quinol_oxidase_1"/>
    <property type="match status" value="1"/>
</dbReference>
<dbReference type="KEGG" id="sarm:DVA86_29840"/>
<keyword evidence="10 12" id="KW-0408">Iron</keyword>
<feature type="transmembrane region" description="Helical" evidence="12">
    <location>
        <begin position="205"/>
        <end position="232"/>
    </location>
</feature>
<feature type="transmembrane region" description="Helical" evidence="12">
    <location>
        <begin position="41"/>
        <end position="66"/>
    </location>
</feature>
<evidence type="ECO:0000256" key="13">
    <source>
        <dbReference type="SAM" id="MobiDB-lite"/>
    </source>
</evidence>
<evidence type="ECO:0000256" key="4">
    <source>
        <dbReference type="ARBA" id="ARBA00022475"/>
    </source>
</evidence>
<feature type="transmembrane region" description="Helical" evidence="12">
    <location>
        <begin position="357"/>
        <end position="377"/>
    </location>
</feature>
<gene>
    <name evidence="14" type="ORF">DVA86_29840</name>
</gene>
<evidence type="ECO:0000256" key="5">
    <source>
        <dbReference type="ARBA" id="ARBA00022617"/>
    </source>
</evidence>
<keyword evidence="11 12" id="KW-0472">Membrane</keyword>
<keyword evidence="8 12" id="KW-0249">Electron transport</keyword>
<dbReference type="Pfam" id="PF01654">
    <property type="entry name" value="Cyt_bd_oxida_I"/>
    <property type="match status" value="1"/>
</dbReference>
<evidence type="ECO:0000256" key="6">
    <source>
        <dbReference type="ARBA" id="ARBA00022692"/>
    </source>
</evidence>
<keyword evidence="6 12" id="KW-0812">Transmembrane</keyword>
<evidence type="ECO:0000256" key="1">
    <source>
        <dbReference type="ARBA" id="ARBA00004651"/>
    </source>
</evidence>
<protein>
    <submittedName>
        <fullName evidence="14">Cytochrome ubiquinol oxidase subunit I</fullName>
    </submittedName>
</protein>
<organism evidence="14 15">
    <name type="scientific">Streptomyces armeniacus</name>
    <dbReference type="NCBI Taxonomy" id="83291"/>
    <lineage>
        <taxon>Bacteria</taxon>
        <taxon>Bacillati</taxon>
        <taxon>Actinomycetota</taxon>
        <taxon>Actinomycetes</taxon>
        <taxon>Kitasatosporales</taxon>
        <taxon>Streptomycetaceae</taxon>
        <taxon>Streptomyces</taxon>
    </lineage>
</organism>
<evidence type="ECO:0000256" key="9">
    <source>
        <dbReference type="ARBA" id="ARBA00022989"/>
    </source>
</evidence>
<keyword evidence="9 12" id="KW-1133">Transmembrane helix</keyword>
<dbReference type="Proteomes" id="UP000254425">
    <property type="component" value="Chromosome"/>
</dbReference>
<comment type="subcellular location">
    <subcellularLocation>
        <location evidence="1">Cell membrane</location>
        <topology evidence="1">Multi-pass membrane protein</topology>
    </subcellularLocation>
</comment>
<dbReference type="EMBL" id="CP031320">
    <property type="protein sequence ID" value="AXK36169.1"/>
    <property type="molecule type" value="Genomic_DNA"/>
</dbReference>
<dbReference type="PANTHER" id="PTHR30365">
    <property type="entry name" value="CYTOCHROME D UBIQUINOL OXIDASE"/>
    <property type="match status" value="1"/>
</dbReference>
<comment type="similarity">
    <text evidence="2 12">Belongs to the cytochrome ubiquinol oxidase subunit 1 family.</text>
</comment>
<dbReference type="GO" id="GO:0009055">
    <property type="term" value="F:electron transfer activity"/>
    <property type="evidence" value="ECO:0007669"/>
    <property type="project" value="UniProtKB-UniRule"/>
</dbReference>
<evidence type="ECO:0000256" key="12">
    <source>
        <dbReference type="PIRNR" id="PIRNR006446"/>
    </source>
</evidence>
<dbReference type="GO" id="GO:0016682">
    <property type="term" value="F:oxidoreductase activity, acting on diphenols and related substances as donors, oxygen as acceptor"/>
    <property type="evidence" value="ECO:0007669"/>
    <property type="project" value="TreeGrafter"/>
</dbReference>
<dbReference type="PANTHER" id="PTHR30365:SF15">
    <property type="entry name" value="CYTOCHROME BD UBIQUINOL OXIDASE SUBUNIT 1"/>
    <property type="match status" value="1"/>
</dbReference>
<keyword evidence="15" id="KW-1185">Reference proteome</keyword>
<name>A0A345XX03_9ACTN</name>
<feature type="region of interest" description="Disordered" evidence="13">
    <location>
        <begin position="496"/>
        <end position="535"/>
    </location>
</feature>
<evidence type="ECO:0000256" key="10">
    <source>
        <dbReference type="ARBA" id="ARBA00023004"/>
    </source>
</evidence>
<dbReference type="AlphaFoldDB" id="A0A345XX03"/>
<evidence type="ECO:0000256" key="2">
    <source>
        <dbReference type="ARBA" id="ARBA00009819"/>
    </source>
</evidence>
<proteinExistence type="inferred from homology"/>
<dbReference type="GO" id="GO:0005886">
    <property type="term" value="C:plasma membrane"/>
    <property type="evidence" value="ECO:0007669"/>
    <property type="project" value="UniProtKB-SubCell"/>
</dbReference>
<reference evidence="14 15" key="1">
    <citation type="submission" date="2018-07" db="EMBL/GenBank/DDBJ databases">
        <title>Draft genome of the type strain Streptomyces armeniacus ATCC 15676.</title>
        <authorList>
            <person name="Labana P."/>
            <person name="Gosse J.T."/>
            <person name="Boddy C.N."/>
        </authorList>
    </citation>
    <scope>NUCLEOTIDE SEQUENCE [LARGE SCALE GENOMIC DNA]</scope>
    <source>
        <strain evidence="14 15">ATCC 15676</strain>
    </source>
</reference>
<dbReference type="GO" id="GO:0070069">
    <property type="term" value="C:cytochrome complex"/>
    <property type="evidence" value="ECO:0007669"/>
    <property type="project" value="UniProtKB-UniRule"/>
</dbReference>
<evidence type="ECO:0000256" key="8">
    <source>
        <dbReference type="ARBA" id="ARBA00022982"/>
    </source>
</evidence>
<evidence type="ECO:0000256" key="7">
    <source>
        <dbReference type="ARBA" id="ARBA00022723"/>
    </source>
</evidence>
<evidence type="ECO:0000313" key="15">
    <source>
        <dbReference type="Proteomes" id="UP000254425"/>
    </source>
</evidence>
<feature type="transmembrane region" description="Helical" evidence="12">
    <location>
        <begin position="464"/>
        <end position="481"/>
    </location>
</feature>
<feature type="transmembrane region" description="Helical" evidence="12">
    <location>
        <begin position="116"/>
        <end position="140"/>
    </location>
</feature>
<dbReference type="InterPro" id="IPR002585">
    <property type="entry name" value="Cyt-d_ubiquinol_oxidase_su_1"/>
</dbReference>
<evidence type="ECO:0000313" key="14">
    <source>
        <dbReference type="EMBL" id="AXK36169.1"/>
    </source>
</evidence>
<dbReference type="GO" id="GO:0020037">
    <property type="term" value="F:heme binding"/>
    <property type="evidence" value="ECO:0007669"/>
    <property type="project" value="TreeGrafter"/>
</dbReference>